<keyword evidence="2" id="KW-0813">Transport</keyword>
<keyword evidence="13" id="KW-1185">Reference proteome</keyword>
<protein>
    <submittedName>
        <fullName evidence="12">Monovalent cation:H+ antiporter, CPA1 family</fullName>
    </submittedName>
</protein>
<dbReference type="Pfam" id="PF00999">
    <property type="entry name" value="Na_H_Exchanger"/>
    <property type="match status" value="1"/>
</dbReference>
<evidence type="ECO:0000256" key="3">
    <source>
        <dbReference type="ARBA" id="ARBA00022475"/>
    </source>
</evidence>
<feature type="transmembrane region" description="Helical" evidence="10">
    <location>
        <begin position="116"/>
        <end position="140"/>
    </location>
</feature>
<dbReference type="GO" id="GO:0015386">
    <property type="term" value="F:potassium:proton antiporter activity"/>
    <property type="evidence" value="ECO:0007669"/>
    <property type="project" value="TreeGrafter"/>
</dbReference>
<keyword evidence="9" id="KW-0739">Sodium transport</keyword>
<organism evidence="12 13">
    <name type="scientific">Xaviernesmea oryzae</name>
    <dbReference type="NCBI Taxonomy" id="464029"/>
    <lineage>
        <taxon>Bacteria</taxon>
        <taxon>Pseudomonadati</taxon>
        <taxon>Pseudomonadota</taxon>
        <taxon>Alphaproteobacteria</taxon>
        <taxon>Hyphomicrobiales</taxon>
        <taxon>Rhizobiaceae</taxon>
        <taxon>Rhizobium/Agrobacterium group</taxon>
        <taxon>Xaviernesmea</taxon>
    </lineage>
</organism>
<reference evidence="13" key="1">
    <citation type="submission" date="2017-04" db="EMBL/GenBank/DDBJ databases">
        <authorList>
            <person name="Varghese N."/>
            <person name="Submissions S."/>
        </authorList>
    </citation>
    <scope>NUCLEOTIDE SEQUENCE [LARGE SCALE GENOMIC DNA]</scope>
    <source>
        <strain evidence="13">B4P</strain>
    </source>
</reference>
<evidence type="ECO:0000256" key="9">
    <source>
        <dbReference type="ARBA" id="ARBA00023201"/>
    </source>
</evidence>
<keyword evidence="8 10" id="KW-0472">Membrane</keyword>
<keyword evidence="7" id="KW-0406">Ion transport</keyword>
<feature type="transmembrane region" description="Helical" evidence="10">
    <location>
        <begin position="66"/>
        <end position="84"/>
    </location>
</feature>
<evidence type="ECO:0000256" key="1">
    <source>
        <dbReference type="ARBA" id="ARBA00004651"/>
    </source>
</evidence>
<dbReference type="InterPro" id="IPR018422">
    <property type="entry name" value="Cation/H_exchanger_CPA1"/>
</dbReference>
<dbReference type="Gene3D" id="6.10.140.1330">
    <property type="match status" value="1"/>
</dbReference>
<feature type="transmembrane region" description="Helical" evidence="10">
    <location>
        <begin position="297"/>
        <end position="315"/>
    </location>
</feature>
<evidence type="ECO:0000256" key="8">
    <source>
        <dbReference type="ARBA" id="ARBA00023136"/>
    </source>
</evidence>
<evidence type="ECO:0000256" key="4">
    <source>
        <dbReference type="ARBA" id="ARBA00022692"/>
    </source>
</evidence>
<dbReference type="GO" id="GO:0005886">
    <property type="term" value="C:plasma membrane"/>
    <property type="evidence" value="ECO:0007669"/>
    <property type="project" value="UniProtKB-SubCell"/>
</dbReference>
<feature type="transmembrane region" description="Helical" evidence="10">
    <location>
        <begin position="410"/>
        <end position="434"/>
    </location>
</feature>
<dbReference type="Proteomes" id="UP000192903">
    <property type="component" value="Unassembled WGS sequence"/>
</dbReference>
<feature type="domain" description="Cation/H+ exchanger transmembrane" evidence="11">
    <location>
        <begin position="47"/>
        <end position="433"/>
    </location>
</feature>
<dbReference type="AlphaFoldDB" id="A0A1X7F2C9"/>
<accession>A0A1X7F2C9</accession>
<keyword evidence="3" id="KW-1003">Cell membrane</keyword>
<name>A0A1X7F2C9_9HYPH</name>
<feature type="transmembrane region" description="Helical" evidence="10">
    <location>
        <begin position="32"/>
        <end position="54"/>
    </location>
</feature>
<keyword evidence="4 10" id="KW-0812">Transmembrane</keyword>
<gene>
    <name evidence="12" type="ORF">SAMN02982989_2229</name>
</gene>
<evidence type="ECO:0000256" key="2">
    <source>
        <dbReference type="ARBA" id="ARBA00022448"/>
    </source>
</evidence>
<sequence>MAQLAAARACIWACGYRNVRCQLPLTKAHARFTVAAMSFFESLLLLLLVAVGLLQVSRRLSVPYPSMLAMAGAAVALVPGMPYISLEPETALALFIAPALLDAAFDFPIGTARRFWLPLFVFAIGGVVATAAAVAFAGWAFAGLPIAAALVLGAIVAPPDAAAATAVLSSMAIPRTTDTVLRGESLFNDAAALLIFDAALAVQSAGDLDTPVALHLSLAVPGGILFGVLAARLTAPLTRLVSGTLGGNLLQFVQTFLVWIIAERLGLSAVLAIVTYAMTLARGGEGLSSARMRVQSYAVWSAVVFVLNVTAFLLMGMQARDIVGGMPAGHLGEAALFALLVVVVVILVRFVICIGFNRLHASYERRHGRPEPVSVKQGLLASWCGMRGLVTLATAFALPMNFPQRDVVVLTAFAVVLATLVVQGLTLTPIIRWLDLDRRAEGPRELAAFRGQIALAGLSKLDGAAEAEAELLRGKFQLERQVMTTDDGGAMSLETYRRLALSAITAQREALEALRSTYQINVDEYNLLLEEIDWRELSVLPEDARRIEEI</sequence>
<evidence type="ECO:0000259" key="11">
    <source>
        <dbReference type="Pfam" id="PF00999"/>
    </source>
</evidence>
<dbReference type="STRING" id="464029.SAMN02982989_2229"/>
<feature type="transmembrane region" description="Helical" evidence="10">
    <location>
        <begin position="335"/>
        <end position="357"/>
    </location>
</feature>
<feature type="transmembrane region" description="Helical" evidence="10">
    <location>
        <begin position="212"/>
        <end position="233"/>
    </location>
</feature>
<evidence type="ECO:0000256" key="10">
    <source>
        <dbReference type="SAM" id="Phobius"/>
    </source>
</evidence>
<proteinExistence type="predicted"/>
<dbReference type="PANTHER" id="PTHR10110:SF86">
    <property type="entry name" value="SODIUM_HYDROGEN EXCHANGER 7"/>
    <property type="match status" value="1"/>
</dbReference>
<dbReference type="InterPro" id="IPR006153">
    <property type="entry name" value="Cation/H_exchanger_TM"/>
</dbReference>
<feature type="transmembrane region" description="Helical" evidence="10">
    <location>
        <begin position="378"/>
        <end position="398"/>
    </location>
</feature>
<comment type="subcellular location">
    <subcellularLocation>
        <location evidence="1">Cell membrane</location>
        <topology evidence="1">Multi-pass membrane protein</topology>
    </subcellularLocation>
</comment>
<dbReference type="GO" id="GO:0015385">
    <property type="term" value="F:sodium:proton antiporter activity"/>
    <property type="evidence" value="ECO:0007669"/>
    <property type="project" value="InterPro"/>
</dbReference>
<keyword evidence="5 10" id="KW-1133">Transmembrane helix</keyword>
<evidence type="ECO:0000313" key="13">
    <source>
        <dbReference type="Proteomes" id="UP000192903"/>
    </source>
</evidence>
<feature type="transmembrane region" description="Helical" evidence="10">
    <location>
        <begin position="146"/>
        <end position="174"/>
    </location>
</feature>
<evidence type="ECO:0000313" key="12">
    <source>
        <dbReference type="EMBL" id="SMF44727.1"/>
    </source>
</evidence>
<keyword evidence="6" id="KW-0915">Sodium</keyword>
<dbReference type="GO" id="GO:0051453">
    <property type="term" value="P:regulation of intracellular pH"/>
    <property type="evidence" value="ECO:0007669"/>
    <property type="project" value="TreeGrafter"/>
</dbReference>
<evidence type="ECO:0000256" key="7">
    <source>
        <dbReference type="ARBA" id="ARBA00023065"/>
    </source>
</evidence>
<dbReference type="EMBL" id="FXAF01000006">
    <property type="protein sequence ID" value="SMF44727.1"/>
    <property type="molecule type" value="Genomic_DNA"/>
</dbReference>
<evidence type="ECO:0000256" key="6">
    <source>
        <dbReference type="ARBA" id="ARBA00023053"/>
    </source>
</evidence>
<evidence type="ECO:0000256" key="5">
    <source>
        <dbReference type="ARBA" id="ARBA00022989"/>
    </source>
</evidence>
<dbReference type="GO" id="GO:0098719">
    <property type="term" value="P:sodium ion import across plasma membrane"/>
    <property type="evidence" value="ECO:0007669"/>
    <property type="project" value="TreeGrafter"/>
</dbReference>
<dbReference type="PANTHER" id="PTHR10110">
    <property type="entry name" value="SODIUM/HYDROGEN EXCHANGER"/>
    <property type="match status" value="1"/>
</dbReference>